<feature type="region of interest" description="Disordered" evidence="1">
    <location>
        <begin position="248"/>
        <end position="441"/>
    </location>
</feature>
<evidence type="ECO:0000256" key="1">
    <source>
        <dbReference type="SAM" id="MobiDB-lite"/>
    </source>
</evidence>
<gene>
    <name evidence="2" type="ORF">B2J93_8749</name>
</gene>
<dbReference type="EMBL" id="MZNU01000361">
    <property type="protein sequence ID" value="OWO99352.1"/>
    <property type="molecule type" value="Genomic_DNA"/>
</dbReference>
<feature type="compositionally biased region" description="Polar residues" evidence="1">
    <location>
        <begin position="739"/>
        <end position="750"/>
    </location>
</feature>
<sequence length="1153" mass="126086">MFAKLRPHHRRSPSNPTSPAEQAFEQASHADHAHPKPQRYQDGITLEQPANRPRPPLLHPMKRAATAEEGLEGQRRGIIYGDPRRSQGNSARETLEKEQYIFNSPESLPYTGTQRPDSAGNTAFTNLASPHYSKQRSGMSQDVPRSRPSDPTPGFVTSPELEAYSGHGHAFRKAQPGLPTASTLVEPTPTQLRPGRARLNLLNPMSLLIRRRTPQAVSQLATQSPASYKNDARFNESFDPRIRGTVVHDFSAPRGPRRNVSTVESRTQGGPGNNSRYQRSPNADLSSVGEEEASPWSGGSHTPVFKENFEEEQYPNAGPHVRKASDLMDLPWPQPPYAKEMQKPKEPSSTANGNEATQRQHQDSLSISAQKPVPNTPHMPERPPPLPPKTYASLPVVARRISVDPSATPHEVESTRNGRPRNVSEVSAKDNIPRHMKSSSSRFSFDIVGAAKQERLLEDRHRKKALEKKAEKPADEDGQLDDEFETGYDCENIDDGDGLEERIPGVNAELEEDYPYDDVDLEEPIPLSGLDEDAYNFSDGDGNVRGFTFQQPSLETPVSPPSPDMVSTPRDADGEVIGFAMSKNSFWAPQTLQFSNSPNSPIPSDMKSMDPATIHGLGLQSVDMQPSIQSVLRSSLPSNLLEEFPRSATFDDDDLYFDDGIIGGPGESDDIEFDESVFDNIDTDEYGRPLRSLKSLPTLYSPPMLSTYPPLSLNKGTKETRERDDARSPTPPSDRELARQSSISGQSIPRQGSIGPPKLPNQTLTKDTLAAYQSALAAAAFDAAANGKFRRDSMNPSEQEDAQPGLVTDSSQASHYDSFSPSYDYDQLADDFDYDDALDDDPIIAAANAEALANDDDGFYGQEFGFYSAPISNEAEFGGYFGPRGSAGVTRGLSNRVVCREPNLTPITERSEYSNRNSFMSLAMCGRDSVASPGLAQLTNMLRSPGADYENSEMSFDALLRLRRGAWGGSQASLHSSNGGSLKSAAGVDDGSPVGSMPRGQGAVNLPLGYPNSHQNGGGGYWRRTSSFSLHSEGASAASSPPASPTLTIAFSPLDRIKERDSGDTFRGHEIHSERKEAETETYEVRSDAGIDREGESGKEAFRKHANRGSNENITYPLDGELVSGGETWISERTRTRKRDGFECERLIGKGGI</sequence>
<feature type="region of interest" description="Disordered" evidence="1">
    <location>
        <begin position="1"/>
        <end position="92"/>
    </location>
</feature>
<accession>A0A218YVL8</accession>
<dbReference type="AlphaFoldDB" id="A0A218YVL8"/>
<feature type="compositionally biased region" description="Pro residues" evidence="1">
    <location>
        <begin position="374"/>
        <end position="388"/>
    </location>
</feature>
<feature type="compositionally biased region" description="Acidic residues" evidence="1">
    <location>
        <begin position="509"/>
        <end position="523"/>
    </location>
</feature>
<feature type="compositionally biased region" description="Basic residues" evidence="1">
    <location>
        <begin position="1"/>
        <end position="12"/>
    </location>
</feature>
<name>A0A218YVL8_9HELO</name>
<feature type="region of interest" description="Disordered" evidence="1">
    <location>
        <begin position="790"/>
        <end position="820"/>
    </location>
</feature>
<feature type="compositionally biased region" description="Polar residues" evidence="1">
    <location>
        <begin position="808"/>
        <end position="820"/>
    </location>
</feature>
<protein>
    <submittedName>
        <fullName evidence="2">Uncharacterized protein</fullName>
    </submittedName>
</protein>
<evidence type="ECO:0000313" key="3">
    <source>
        <dbReference type="Proteomes" id="UP000242519"/>
    </source>
</evidence>
<feature type="compositionally biased region" description="Acidic residues" evidence="1">
    <location>
        <begin position="476"/>
        <end position="498"/>
    </location>
</feature>
<feature type="compositionally biased region" description="Polar residues" evidence="1">
    <location>
        <begin position="970"/>
        <end position="981"/>
    </location>
</feature>
<keyword evidence="3" id="KW-1185">Reference proteome</keyword>
<evidence type="ECO:0000313" key="2">
    <source>
        <dbReference type="EMBL" id="OWO99352.1"/>
    </source>
</evidence>
<feature type="region of interest" description="Disordered" evidence="1">
    <location>
        <begin position="592"/>
        <end position="612"/>
    </location>
</feature>
<feature type="compositionally biased region" description="Basic and acidic residues" evidence="1">
    <location>
        <begin position="1055"/>
        <end position="1103"/>
    </location>
</feature>
<feature type="region of interest" description="Disordered" evidence="1">
    <location>
        <begin position="970"/>
        <end position="1121"/>
    </location>
</feature>
<organism evidence="2 3">
    <name type="scientific">Diplocarpon coronariae</name>
    <dbReference type="NCBI Taxonomy" id="2795749"/>
    <lineage>
        <taxon>Eukaryota</taxon>
        <taxon>Fungi</taxon>
        <taxon>Dikarya</taxon>
        <taxon>Ascomycota</taxon>
        <taxon>Pezizomycotina</taxon>
        <taxon>Leotiomycetes</taxon>
        <taxon>Helotiales</taxon>
        <taxon>Drepanopezizaceae</taxon>
        <taxon>Diplocarpon</taxon>
    </lineage>
</organism>
<comment type="caution">
    <text evidence="2">The sequence shown here is derived from an EMBL/GenBank/DDBJ whole genome shotgun (WGS) entry which is preliminary data.</text>
</comment>
<feature type="region of interest" description="Disordered" evidence="1">
    <location>
        <begin position="698"/>
        <end position="762"/>
    </location>
</feature>
<feature type="compositionally biased region" description="Basic and acidic residues" evidence="1">
    <location>
        <begin position="716"/>
        <end position="738"/>
    </location>
</feature>
<feature type="region of interest" description="Disordered" evidence="1">
    <location>
        <begin position="457"/>
        <end position="530"/>
    </location>
</feature>
<dbReference type="InParanoid" id="A0A218YVL8"/>
<reference evidence="2 3" key="1">
    <citation type="submission" date="2017-04" db="EMBL/GenBank/DDBJ databases">
        <title>Draft genome sequence of Marssonina coronaria NL1: causal agent of apple blotch.</title>
        <authorList>
            <person name="Cheng Q."/>
        </authorList>
    </citation>
    <scope>NUCLEOTIDE SEQUENCE [LARGE SCALE GENOMIC DNA]</scope>
    <source>
        <strain evidence="2 3">NL1</strain>
    </source>
</reference>
<feature type="compositionally biased region" description="Polar residues" evidence="1">
    <location>
        <begin position="105"/>
        <end position="128"/>
    </location>
</feature>
<feature type="region of interest" description="Disordered" evidence="1">
    <location>
        <begin position="105"/>
        <end position="153"/>
    </location>
</feature>
<feature type="compositionally biased region" description="Polar residues" evidence="1">
    <location>
        <begin position="259"/>
        <end position="285"/>
    </location>
</feature>
<feature type="compositionally biased region" description="Polar residues" evidence="1">
    <location>
        <begin position="347"/>
        <end position="369"/>
    </location>
</feature>
<dbReference type="OrthoDB" id="5408302at2759"/>
<proteinExistence type="predicted"/>
<dbReference type="Proteomes" id="UP000242519">
    <property type="component" value="Unassembled WGS sequence"/>
</dbReference>
<dbReference type="STRING" id="503106.A0A218YVL8"/>